<keyword evidence="1" id="KW-0812">Transmembrane</keyword>
<reference evidence="3" key="1">
    <citation type="submission" date="2018-08" db="EMBL/GenBank/DDBJ databases">
        <authorList>
            <person name="Liu Z.-W."/>
            <person name="Du Z.-J."/>
        </authorList>
    </citation>
    <scope>NUCLEOTIDE SEQUENCE [LARGE SCALE GENOMIC DNA]</scope>
    <source>
        <strain evidence="3">H4X</strain>
    </source>
</reference>
<comment type="caution">
    <text evidence="2">The sequence shown here is derived from an EMBL/GenBank/DDBJ whole genome shotgun (WGS) entry which is preliminary data.</text>
</comment>
<proteinExistence type="predicted"/>
<dbReference type="AlphaFoldDB" id="A0A3D8LF85"/>
<dbReference type="Proteomes" id="UP000256708">
    <property type="component" value="Unassembled WGS sequence"/>
</dbReference>
<feature type="transmembrane region" description="Helical" evidence="1">
    <location>
        <begin position="21"/>
        <end position="43"/>
    </location>
</feature>
<keyword evidence="1" id="KW-1133">Transmembrane helix</keyword>
<sequence length="92" mass="10341">MRTGKWRKSTGRLPGTLAVAAFMEMTIIIYVISVCCFAVLYQLTEESMATAMPCERQNASLPAGTIRLKRIIRCAFPAIEMHQICLLRFTKA</sequence>
<evidence type="ECO:0000313" key="3">
    <source>
        <dbReference type="Proteomes" id="UP000256708"/>
    </source>
</evidence>
<evidence type="ECO:0000256" key="1">
    <source>
        <dbReference type="SAM" id="Phobius"/>
    </source>
</evidence>
<accession>A0A3D8LF85</accession>
<keyword evidence="3" id="KW-1185">Reference proteome</keyword>
<keyword evidence="1" id="KW-0472">Membrane</keyword>
<name>A0A3D8LF85_9BACT</name>
<gene>
    <name evidence="2" type="ORF">DXT99_07960</name>
</gene>
<organism evidence="2 3">
    <name type="scientific">Pontibacter diazotrophicus</name>
    <dbReference type="NCBI Taxonomy" id="1400979"/>
    <lineage>
        <taxon>Bacteria</taxon>
        <taxon>Pseudomonadati</taxon>
        <taxon>Bacteroidota</taxon>
        <taxon>Cytophagia</taxon>
        <taxon>Cytophagales</taxon>
        <taxon>Hymenobacteraceae</taxon>
        <taxon>Pontibacter</taxon>
    </lineage>
</organism>
<protein>
    <submittedName>
        <fullName evidence="2">Uncharacterized protein</fullName>
    </submittedName>
</protein>
<evidence type="ECO:0000313" key="2">
    <source>
        <dbReference type="EMBL" id="RDV15914.1"/>
    </source>
</evidence>
<dbReference type="EMBL" id="QRGR01000007">
    <property type="protein sequence ID" value="RDV15914.1"/>
    <property type="molecule type" value="Genomic_DNA"/>
</dbReference>